<organism evidence="7 8">
    <name type="scientific">Absidia repens</name>
    <dbReference type="NCBI Taxonomy" id="90262"/>
    <lineage>
        <taxon>Eukaryota</taxon>
        <taxon>Fungi</taxon>
        <taxon>Fungi incertae sedis</taxon>
        <taxon>Mucoromycota</taxon>
        <taxon>Mucoromycotina</taxon>
        <taxon>Mucoromycetes</taxon>
        <taxon>Mucorales</taxon>
        <taxon>Cunninghamellaceae</taxon>
        <taxon>Absidia</taxon>
    </lineage>
</organism>
<dbReference type="InterPro" id="IPR056543">
    <property type="entry name" value="Ig-like_POM152_9th"/>
</dbReference>
<feature type="domain" description="Nucleoporin POM152 N-terminal transmembrane" evidence="3">
    <location>
        <begin position="27"/>
        <end position="111"/>
    </location>
</feature>
<keyword evidence="8" id="KW-1185">Reference proteome</keyword>
<dbReference type="OrthoDB" id="5529162at2759"/>
<reference evidence="7 8" key="1">
    <citation type="submission" date="2016-07" db="EMBL/GenBank/DDBJ databases">
        <title>Pervasive Adenine N6-methylation of Active Genes in Fungi.</title>
        <authorList>
            <consortium name="DOE Joint Genome Institute"/>
            <person name="Mondo S.J."/>
            <person name="Dannebaum R.O."/>
            <person name="Kuo R.C."/>
            <person name="Labutti K."/>
            <person name="Haridas S."/>
            <person name="Kuo A."/>
            <person name="Salamov A."/>
            <person name="Ahrendt S.R."/>
            <person name="Lipzen A."/>
            <person name="Sullivan W."/>
            <person name="Andreopoulos W.B."/>
            <person name="Clum A."/>
            <person name="Lindquist E."/>
            <person name="Daum C."/>
            <person name="Ramamoorthy G.K."/>
            <person name="Gryganskyi A."/>
            <person name="Culley D."/>
            <person name="Magnuson J.K."/>
            <person name="James T.Y."/>
            <person name="O'Malley M.A."/>
            <person name="Stajich J.E."/>
            <person name="Spatafora J.W."/>
            <person name="Visel A."/>
            <person name="Grigoriev I.V."/>
        </authorList>
    </citation>
    <scope>NUCLEOTIDE SEQUENCE [LARGE SCALE GENOMIC DNA]</scope>
    <source>
        <strain evidence="7 8">NRRL 1336</strain>
    </source>
</reference>
<dbReference type="STRING" id="90262.A0A1X2I4E5"/>
<dbReference type="EMBL" id="MCGE01000029">
    <property type="protein sequence ID" value="ORZ08960.1"/>
    <property type="molecule type" value="Genomic_DNA"/>
</dbReference>
<feature type="domain" description="Nucleoporin POM152 Ig-like" evidence="4">
    <location>
        <begin position="414"/>
        <end position="515"/>
    </location>
</feature>
<dbReference type="InterPro" id="IPR037701">
    <property type="entry name" value="Pom152"/>
</dbReference>
<feature type="domain" description="Nucleoporin POM152 Ig-like" evidence="4">
    <location>
        <begin position="719"/>
        <end position="805"/>
    </location>
</feature>
<gene>
    <name evidence="7" type="ORF">BCR42DRAFT_382174</name>
</gene>
<sequence>MARSQRQTVRNVPLAHQRALIPPSLIDFPLQRLIATTIFMSLQTLKIFYAFRNLTTSYPEQYHGTTGWITLLDIIFILVLYICRIPWLQFSLLKSLLLIMTFTMFNTLVFVGPVSLLNVGILKFFFGDSLGKQLSVSRAKLINVKDVLFDPSHILGRHTVHILPYGTAKLNPNDEYYCLQSNEIGKTDIYVPIVLNNTIPKTISLSRFDFDSQTSNSHKYSGDKIQRATEIGQGKQGLEYYYVRVNKPGVYKLDKITSKDGAHVRLYSRQAFVFTCPTARLEGSGATDYCQKDKDSMRLDVTGVPPLKVVYTRRVDNSVTSLKLDHIQPTTSSFDSPLTRFTSGLQDADPSFFVPSENANYDWASRQLHSIQLNLTFDMTSDYEYQLKRVVDGAGNVVDLSESPKQVFKVHGPPSIQFTCDAKDPVKLLIGQDSVGAPLQVKGSGPYSVSYEYVSEDALGARSDDDSINKKVEKKQVTINNDGSTMLDVKAPGEYRLVSVSDQFCKGDVLFPSTCQVVQPPLPSVKLQSIPIPSECSNGSEIGMRFIAEFQGNPPYTLKYSVVKQNGRRKQAVERQISTDSSRHIFTYLPTSSGDYTYEFKTLTDVYYNKNRKIASIKQTVHPQPNAHFADNTGIRRTCVGEEMGLPVKLTGAAPFTLVWTFDNQVYSNVVAGESYEITVPRWETSGRHVASLVKIVDANGCSKDLDSRDFIIDVRRDRPMATFYSEDQLDKTVYIAEGENTKLPLRLTGEAPWEVTYRHVDGKNERTEIRRFDNPNSQLQVSKIGRYELVKVVDSICEGDALRPDYIVQWMERPALTISEDQATLISDNLYQRPAVCQHTDDAINVKFTGHGPFTCTYDTFRRSLGATTSVFGRRDNGVKLDPQEMTTGLTKTRVSLRTDEPGKYRYAFNKLSDQRYTQPFTPSPLIQLEQTVHASPTVRFAGKPATLAAPRMMCVGESLASPDDPIWVETTGQTPLTISVLVSQQDSKKVYTLENIESARFALDLPGELEISGKHHVELMRIQDANGCVSDVSGLPNTELVIDALGIATITPLGACGAVCVGDQLEYSLSGEGPFTIAYEFNGRSEKVKSPTTKLSMIADKPGNLTILSVGNQRNKCQSFPKQLTSEIHQLPSSLVSGGQDIIENIQDGDMVQATVDLIGTPPFDFEWQRSELIWDHAKKHHYKGKVLENHVVHGVNEYQYHINTSIEGIIEVVSIKDSFCQYPRA</sequence>
<feature type="domain" description="Nucleoporin POM152 first Ig-like" evidence="5">
    <location>
        <begin position="167"/>
        <end position="273"/>
    </location>
</feature>
<dbReference type="AlphaFoldDB" id="A0A1X2I4E5"/>
<evidence type="ECO:0008006" key="9">
    <source>
        <dbReference type="Google" id="ProtNLM"/>
    </source>
</evidence>
<dbReference type="Pfam" id="PF24519">
    <property type="entry name" value="Ig-like_Pom152_1"/>
    <property type="match status" value="1"/>
</dbReference>
<feature type="domain" description="Nucleoporin POM152 ninth Ig-like" evidence="6">
    <location>
        <begin position="1050"/>
        <end position="1125"/>
    </location>
</feature>
<dbReference type="Pfam" id="PF24527">
    <property type="entry name" value="Ig-like_Pom152_9"/>
    <property type="match status" value="1"/>
</dbReference>
<dbReference type="PANTHER" id="PTHR28206">
    <property type="entry name" value="NUCLEOPORIN POM152"/>
    <property type="match status" value="1"/>
</dbReference>
<keyword evidence="1" id="KW-0472">Membrane</keyword>
<dbReference type="GO" id="GO:0006606">
    <property type="term" value="P:protein import into nucleus"/>
    <property type="evidence" value="ECO:0007669"/>
    <property type="project" value="TreeGrafter"/>
</dbReference>
<dbReference type="InterPro" id="IPR056544">
    <property type="entry name" value="Ig_POM152"/>
</dbReference>
<feature type="domain" description="Nucleoporin POM152 immunoglobulin-like" evidence="2">
    <location>
        <begin position="844"/>
        <end position="934"/>
    </location>
</feature>
<name>A0A1X2I4E5_9FUNG</name>
<dbReference type="InterPro" id="IPR056541">
    <property type="entry name" value="Ig-like_POM152"/>
</dbReference>
<evidence type="ECO:0000313" key="7">
    <source>
        <dbReference type="EMBL" id="ORZ08960.1"/>
    </source>
</evidence>
<dbReference type="InterPro" id="IPR056540">
    <property type="entry name" value="TMD_POM152"/>
</dbReference>
<evidence type="ECO:0000259" key="4">
    <source>
        <dbReference type="Pfam" id="PF24312"/>
    </source>
</evidence>
<dbReference type="Pfam" id="PF24312">
    <property type="entry name" value="Ig-like_POM152"/>
    <property type="match status" value="2"/>
</dbReference>
<dbReference type="GO" id="GO:0006999">
    <property type="term" value="P:nuclear pore organization"/>
    <property type="evidence" value="ECO:0007669"/>
    <property type="project" value="TreeGrafter"/>
</dbReference>
<feature type="domain" description="Nucleoporin POM152 immunoglobulin-like" evidence="2">
    <location>
        <begin position="519"/>
        <end position="627"/>
    </location>
</feature>
<dbReference type="Pfam" id="PF24097">
    <property type="entry name" value="TMD_POM152"/>
    <property type="match status" value="1"/>
</dbReference>
<dbReference type="Proteomes" id="UP000193560">
    <property type="component" value="Unassembled WGS sequence"/>
</dbReference>
<evidence type="ECO:0000313" key="8">
    <source>
        <dbReference type="Proteomes" id="UP000193560"/>
    </source>
</evidence>
<evidence type="ECO:0000259" key="6">
    <source>
        <dbReference type="Pfam" id="PF24527"/>
    </source>
</evidence>
<evidence type="ECO:0000259" key="5">
    <source>
        <dbReference type="Pfam" id="PF24519"/>
    </source>
</evidence>
<evidence type="ECO:0000259" key="2">
    <source>
        <dbReference type="Pfam" id="PF23664"/>
    </source>
</evidence>
<dbReference type="Pfam" id="PF23664">
    <property type="entry name" value="Ig_Pom152"/>
    <property type="match status" value="2"/>
</dbReference>
<dbReference type="GO" id="GO:0070762">
    <property type="term" value="C:nuclear pore transmembrane ring"/>
    <property type="evidence" value="ECO:0007669"/>
    <property type="project" value="TreeGrafter"/>
</dbReference>
<dbReference type="PANTHER" id="PTHR28206:SF1">
    <property type="entry name" value="NUCLEOPORIN POM152"/>
    <property type="match status" value="1"/>
</dbReference>
<feature type="transmembrane region" description="Helical" evidence="1">
    <location>
        <begin position="63"/>
        <end position="83"/>
    </location>
</feature>
<dbReference type="GO" id="GO:0017056">
    <property type="term" value="F:structural constituent of nuclear pore"/>
    <property type="evidence" value="ECO:0007669"/>
    <property type="project" value="InterPro"/>
</dbReference>
<evidence type="ECO:0000256" key="1">
    <source>
        <dbReference type="SAM" id="Phobius"/>
    </source>
</evidence>
<accession>A0A1X2I4E5</accession>
<dbReference type="InterPro" id="IPR056542">
    <property type="entry name" value="Ig-like_POM152_1st"/>
</dbReference>
<proteinExistence type="predicted"/>
<keyword evidence="1" id="KW-0812">Transmembrane</keyword>
<comment type="caution">
    <text evidence="7">The sequence shown here is derived from an EMBL/GenBank/DDBJ whole genome shotgun (WGS) entry which is preliminary data.</text>
</comment>
<feature type="transmembrane region" description="Helical" evidence="1">
    <location>
        <begin position="95"/>
        <end position="116"/>
    </location>
</feature>
<protein>
    <recommendedName>
        <fullName evidence="9">Nucleoporin Pom152</fullName>
    </recommendedName>
</protein>
<evidence type="ECO:0000259" key="3">
    <source>
        <dbReference type="Pfam" id="PF24097"/>
    </source>
</evidence>
<feature type="transmembrane region" description="Helical" evidence="1">
    <location>
        <begin position="33"/>
        <end position="51"/>
    </location>
</feature>
<keyword evidence="1" id="KW-1133">Transmembrane helix</keyword>